<reference evidence="11" key="1">
    <citation type="submission" date="2016-06" db="EMBL/GenBank/DDBJ databases">
        <title>NZP2037 Pacbio-Illumina hybrid assembly.</title>
        <authorList>
            <person name="Ramsay J.P."/>
        </authorList>
    </citation>
    <scope>NUCLEOTIDE SEQUENCE [LARGE SCALE GENOMIC DNA]</scope>
    <source>
        <strain evidence="11">R7ANS::ICEMlSym2042</strain>
    </source>
</reference>
<dbReference type="PANTHER" id="PTHR33908">
    <property type="entry name" value="MANNOSYLTRANSFERASE YKCB-RELATED"/>
    <property type="match status" value="1"/>
</dbReference>
<feature type="transmembrane region" description="Helical" evidence="8">
    <location>
        <begin position="270"/>
        <end position="289"/>
    </location>
</feature>
<keyword evidence="3" id="KW-0328">Glycosyltransferase</keyword>
<evidence type="ECO:0000259" key="9">
    <source>
        <dbReference type="Pfam" id="PF13231"/>
    </source>
</evidence>
<sequence length="528" mass="58413">MWFKRRMVGIDDSMDGWAPAGLTAAGLEPSSVWPGLLRHPWYLLALLCLVQILCWTVVPALIDPAPPGDVVEGFMWGREWVLLTYKHPQLPGWLLETSHLLTGSFRWPQYMLAQLTISSTFILVYLLARDMLGQSRALAAVLLMPSVYFFGWPTPQFNHDYAQMPFWAAICWLLWRAGRGGGPGWWLALGLVSGVGLYAKFSTGLLLAFGALWLLYDARARIRLATPWPWLGLAVFLAVAAPLAIALYRIDFLPLTYFAARDQWVTENRVRLYYIGVQMAGLSGFLLVLTISGLLRRSPAPEVPVERGILVYLVWMGLGPATLIMVASLFTGTGESWGAPMYNLVGVTVLAFLGHRLGAIEMRRLAICAFLCILTMSSAYAALRWTGCNVRGRLDAVCWPAQPIADEAEAVWHAAAPGRLDIVGGDTQVAMLAGLNAYDKPSIFTDLDTRFAPWITSQRLRDHGMLMVWPGHDVPPQLRTWLGNFPVKTVLFNWSRTAPPVAISFAAIPPGTLYPPLAVDSQTLHPGN</sequence>
<dbReference type="GO" id="GO:0005886">
    <property type="term" value="C:plasma membrane"/>
    <property type="evidence" value="ECO:0007669"/>
    <property type="project" value="UniProtKB-SubCell"/>
</dbReference>
<evidence type="ECO:0000256" key="1">
    <source>
        <dbReference type="ARBA" id="ARBA00004651"/>
    </source>
</evidence>
<dbReference type="InterPro" id="IPR050297">
    <property type="entry name" value="LipidA_mod_glycosyltrf_83"/>
</dbReference>
<feature type="transmembrane region" description="Helical" evidence="8">
    <location>
        <begin position="110"/>
        <end position="128"/>
    </location>
</feature>
<gene>
    <name evidence="10" type="ORF">BAE39_22050</name>
</gene>
<feature type="transmembrane region" description="Helical" evidence="8">
    <location>
        <begin position="309"/>
        <end position="330"/>
    </location>
</feature>
<evidence type="ECO:0000256" key="8">
    <source>
        <dbReference type="SAM" id="Phobius"/>
    </source>
</evidence>
<dbReference type="PANTHER" id="PTHR33908:SF9">
    <property type="entry name" value="BLL5595 PROTEIN"/>
    <property type="match status" value="1"/>
</dbReference>
<evidence type="ECO:0000256" key="6">
    <source>
        <dbReference type="ARBA" id="ARBA00022989"/>
    </source>
</evidence>
<feature type="transmembrane region" description="Helical" evidence="8">
    <location>
        <begin position="41"/>
        <end position="62"/>
    </location>
</feature>
<organism evidence="10 11">
    <name type="scientific">Rhizobium loti</name>
    <name type="common">Mesorhizobium loti</name>
    <dbReference type="NCBI Taxonomy" id="381"/>
    <lineage>
        <taxon>Bacteria</taxon>
        <taxon>Pseudomonadati</taxon>
        <taxon>Pseudomonadota</taxon>
        <taxon>Alphaproteobacteria</taxon>
        <taxon>Hyphomicrobiales</taxon>
        <taxon>Phyllobacteriaceae</taxon>
        <taxon>Mesorhizobium</taxon>
    </lineage>
</organism>
<feature type="domain" description="Glycosyltransferase RgtA/B/C/D-like" evidence="9">
    <location>
        <begin position="86"/>
        <end position="244"/>
    </location>
</feature>
<feature type="transmembrane region" description="Helical" evidence="8">
    <location>
        <begin position="336"/>
        <end position="353"/>
    </location>
</feature>
<keyword evidence="4" id="KW-0808">Transferase</keyword>
<evidence type="ECO:0000313" key="11">
    <source>
        <dbReference type="Proteomes" id="UP000093748"/>
    </source>
</evidence>
<evidence type="ECO:0000256" key="2">
    <source>
        <dbReference type="ARBA" id="ARBA00022475"/>
    </source>
</evidence>
<comment type="caution">
    <text evidence="10">The sequence shown here is derived from an EMBL/GenBank/DDBJ whole genome shotgun (WGS) entry which is preliminary data.</text>
</comment>
<evidence type="ECO:0000256" key="5">
    <source>
        <dbReference type="ARBA" id="ARBA00022692"/>
    </source>
</evidence>
<keyword evidence="6 8" id="KW-1133">Transmembrane helix</keyword>
<evidence type="ECO:0000313" key="10">
    <source>
        <dbReference type="EMBL" id="OBP71628.1"/>
    </source>
</evidence>
<dbReference type="InterPro" id="IPR038731">
    <property type="entry name" value="RgtA/B/C-like"/>
</dbReference>
<feature type="transmembrane region" description="Helical" evidence="8">
    <location>
        <begin position="365"/>
        <end position="383"/>
    </location>
</feature>
<feature type="transmembrane region" description="Helical" evidence="8">
    <location>
        <begin position="228"/>
        <end position="250"/>
    </location>
</feature>
<protein>
    <recommendedName>
        <fullName evidence="9">Glycosyltransferase RgtA/B/C/D-like domain-containing protein</fullName>
    </recommendedName>
</protein>
<name>A0A1A5HX82_RHILI</name>
<evidence type="ECO:0000256" key="4">
    <source>
        <dbReference type="ARBA" id="ARBA00022679"/>
    </source>
</evidence>
<dbReference type="Pfam" id="PF13231">
    <property type="entry name" value="PMT_2"/>
    <property type="match status" value="1"/>
</dbReference>
<keyword evidence="7 8" id="KW-0472">Membrane</keyword>
<dbReference type="AlphaFoldDB" id="A0A1A5HX82"/>
<evidence type="ECO:0000256" key="3">
    <source>
        <dbReference type="ARBA" id="ARBA00022676"/>
    </source>
</evidence>
<proteinExistence type="predicted"/>
<evidence type="ECO:0000256" key="7">
    <source>
        <dbReference type="ARBA" id="ARBA00023136"/>
    </source>
</evidence>
<dbReference type="GO" id="GO:0009103">
    <property type="term" value="P:lipopolysaccharide biosynthetic process"/>
    <property type="evidence" value="ECO:0007669"/>
    <property type="project" value="UniProtKB-ARBA"/>
</dbReference>
<keyword evidence="5 8" id="KW-0812">Transmembrane</keyword>
<comment type="subcellular location">
    <subcellularLocation>
        <location evidence="1">Cell membrane</location>
        <topology evidence="1">Multi-pass membrane protein</topology>
    </subcellularLocation>
</comment>
<dbReference type="Proteomes" id="UP000093748">
    <property type="component" value="Unassembled WGS sequence"/>
</dbReference>
<accession>A0A1A5HX82</accession>
<dbReference type="GO" id="GO:0016763">
    <property type="term" value="F:pentosyltransferase activity"/>
    <property type="evidence" value="ECO:0007669"/>
    <property type="project" value="TreeGrafter"/>
</dbReference>
<keyword evidence="2" id="KW-1003">Cell membrane</keyword>
<dbReference type="EMBL" id="LZTJ01000032">
    <property type="protein sequence ID" value="OBP71628.1"/>
    <property type="molecule type" value="Genomic_DNA"/>
</dbReference>
<feature type="transmembrane region" description="Helical" evidence="8">
    <location>
        <begin position="185"/>
        <end position="216"/>
    </location>
</feature>
<feature type="transmembrane region" description="Helical" evidence="8">
    <location>
        <begin position="135"/>
        <end position="152"/>
    </location>
</feature>